<reference evidence="1" key="1">
    <citation type="submission" date="2022-11" db="EMBL/GenBank/DDBJ databases">
        <title>Genome Resource of Sclerotinia nivalis Strain SnTB1, a Plant Pathogen Isolated from American Ginseng.</title>
        <authorList>
            <person name="Fan S."/>
        </authorList>
    </citation>
    <scope>NUCLEOTIDE SEQUENCE</scope>
    <source>
        <strain evidence="1">SnTB1</strain>
    </source>
</reference>
<proteinExistence type="predicted"/>
<sequence length="116" mass="13000">MSNIIFGEDVAASKNPGNISSEETFHQSSTKELRCRSKYLIPILVAALKVQKGKGLIGETEEFGLIVPEKVKEEPFDIPELKELEIYGKEWTIQYVFTMVGVEDDDVDEGSEMSID</sequence>
<evidence type="ECO:0000313" key="2">
    <source>
        <dbReference type="Proteomes" id="UP001152300"/>
    </source>
</evidence>
<gene>
    <name evidence="1" type="ORF">OCU04_002576</name>
</gene>
<dbReference type="OrthoDB" id="202825at2759"/>
<evidence type="ECO:0000313" key="1">
    <source>
        <dbReference type="EMBL" id="KAJ8068892.1"/>
    </source>
</evidence>
<dbReference type="Proteomes" id="UP001152300">
    <property type="component" value="Unassembled WGS sequence"/>
</dbReference>
<accession>A0A9X0ATX3</accession>
<organism evidence="1 2">
    <name type="scientific">Sclerotinia nivalis</name>
    <dbReference type="NCBI Taxonomy" id="352851"/>
    <lineage>
        <taxon>Eukaryota</taxon>
        <taxon>Fungi</taxon>
        <taxon>Dikarya</taxon>
        <taxon>Ascomycota</taxon>
        <taxon>Pezizomycotina</taxon>
        <taxon>Leotiomycetes</taxon>
        <taxon>Helotiales</taxon>
        <taxon>Sclerotiniaceae</taxon>
        <taxon>Sclerotinia</taxon>
    </lineage>
</organism>
<dbReference type="EMBL" id="JAPEIS010000002">
    <property type="protein sequence ID" value="KAJ8068892.1"/>
    <property type="molecule type" value="Genomic_DNA"/>
</dbReference>
<comment type="caution">
    <text evidence="1">The sequence shown here is derived from an EMBL/GenBank/DDBJ whole genome shotgun (WGS) entry which is preliminary data.</text>
</comment>
<name>A0A9X0ATX3_9HELO</name>
<protein>
    <submittedName>
        <fullName evidence="1">Uncharacterized protein</fullName>
    </submittedName>
</protein>
<keyword evidence="2" id="KW-1185">Reference proteome</keyword>
<dbReference type="AlphaFoldDB" id="A0A9X0ATX3"/>